<protein>
    <submittedName>
        <fullName evidence="1">Uncharacterized protein</fullName>
    </submittedName>
</protein>
<dbReference type="AlphaFoldDB" id="A0A8S1IXN2"/>
<organism evidence="1 2">
    <name type="scientific">Ostreobium quekettii</name>
    <dbReference type="NCBI Taxonomy" id="121088"/>
    <lineage>
        <taxon>Eukaryota</taxon>
        <taxon>Viridiplantae</taxon>
        <taxon>Chlorophyta</taxon>
        <taxon>core chlorophytes</taxon>
        <taxon>Ulvophyceae</taxon>
        <taxon>TCBD clade</taxon>
        <taxon>Bryopsidales</taxon>
        <taxon>Ostreobineae</taxon>
        <taxon>Ostreobiaceae</taxon>
        <taxon>Ostreobium</taxon>
    </lineage>
</organism>
<sequence>VVELEADLLSQKSNNDAMAENFNSQMAYLRGRLAASTEEVKRLSQRADFETGKFVELAHMGNRLSDDFSSLKAVLRSGGNLVGDVDYRIQLLQDGLYQLAGEFQRL</sequence>
<reference evidence="1" key="1">
    <citation type="submission" date="2020-12" db="EMBL/GenBank/DDBJ databases">
        <authorList>
            <person name="Iha C."/>
        </authorList>
    </citation>
    <scope>NUCLEOTIDE SEQUENCE</scope>
</reference>
<comment type="caution">
    <text evidence="1">The sequence shown here is derived from an EMBL/GenBank/DDBJ whole genome shotgun (WGS) entry which is preliminary data.</text>
</comment>
<feature type="non-terminal residue" evidence="1">
    <location>
        <position position="106"/>
    </location>
</feature>
<feature type="non-terminal residue" evidence="1">
    <location>
        <position position="1"/>
    </location>
</feature>
<evidence type="ECO:0000313" key="2">
    <source>
        <dbReference type="Proteomes" id="UP000708148"/>
    </source>
</evidence>
<dbReference type="EMBL" id="CAJHUC010001042">
    <property type="protein sequence ID" value="CAD7699526.1"/>
    <property type="molecule type" value="Genomic_DNA"/>
</dbReference>
<accession>A0A8S1IXN2</accession>
<keyword evidence="2" id="KW-1185">Reference proteome</keyword>
<dbReference type="Proteomes" id="UP000708148">
    <property type="component" value="Unassembled WGS sequence"/>
</dbReference>
<proteinExistence type="predicted"/>
<gene>
    <name evidence="1" type="ORF">OSTQU699_LOCUS4889</name>
</gene>
<name>A0A8S1IXN2_9CHLO</name>
<evidence type="ECO:0000313" key="1">
    <source>
        <dbReference type="EMBL" id="CAD7699526.1"/>
    </source>
</evidence>